<evidence type="ECO:0000313" key="7">
    <source>
        <dbReference type="Proteomes" id="UP000004291"/>
    </source>
</evidence>
<comment type="caution">
    <text evidence="6">The sequence shown here is derived from an EMBL/GenBank/DDBJ whole genome shotgun (WGS) entry which is preliminary data.</text>
</comment>
<keyword evidence="2" id="KW-0479">Metal-binding</keyword>
<keyword evidence="4" id="KW-0862">Zinc</keyword>
<evidence type="ECO:0000256" key="5">
    <source>
        <dbReference type="ARBA" id="ARBA00024029"/>
    </source>
</evidence>
<dbReference type="eggNOG" id="COG1402">
    <property type="taxonomic scope" value="Bacteria"/>
</dbReference>
<dbReference type="STRING" id="411684.HPDFL43_08164"/>
<evidence type="ECO:0000256" key="2">
    <source>
        <dbReference type="ARBA" id="ARBA00022723"/>
    </source>
</evidence>
<organism evidence="6 7">
    <name type="scientific">Hoeflea phototrophica (strain DSM 17068 / NCIMB 14078 / DFL-43)</name>
    <dbReference type="NCBI Taxonomy" id="411684"/>
    <lineage>
        <taxon>Bacteria</taxon>
        <taxon>Pseudomonadati</taxon>
        <taxon>Pseudomonadota</taxon>
        <taxon>Alphaproteobacteria</taxon>
        <taxon>Hyphomicrobiales</taxon>
        <taxon>Rhizobiaceae</taxon>
        <taxon>Hoeflea</taxon>
    </lineage>
</organism>
<name>A9D9C3_HOEPD</name>
<comment type="cofactor">
    <cofactor evidence="1">
        <name>Zn(2+)</name>
        <dbReference type="ChEBI" id="CHEBI:29105"/>
    </cofactor>
</comment>
<dbReference type="GO" id="GO:0047789">
    <property type="term" value="F:creatininase activity"/>
    <property type="evidence" value="ECO:0007669"/>
    <property type="project" value="UniProtKB-EC"/>
</dbReference>
<dbReference type="OrthoDB" id="9801445at2"/>
<dbReference type="Gene3D" id="3.40.50.10310">
    <property type="entry name" value="Creatininase"/>
    <property type="match status" value="1"/>
</dbReference>
<keyword evidence="7" id="KW-1185">Reference proteome</keyword>
<protein>
    <submittedName>
        <fullName evidence="6">Uncharacterized protein, putative amidase</fullName>
        <ecNumber evidence="6">3.5.2.10</ecNumber>
    </submittedName>
</protein>
<dbReference type="PANTHER" id="PTHR35005:SF1">
    <property type="entry name" value="2-AMINO-5-FORMYLAMINO-6-RIBOSYLAMINOPYRIMIDIN-4(3H)-ONE 5'-MONOPHOSPHATE DEFORMYLASE"/>
    <property type="match status" value="1"/>
</dbReference>
<dbReference type="InterPro" id="IPR003785">
    <property type="entry name" value="Creatininase/forma_Hydrolase"/>
</dbReference>
<reference evidence="6 7" key="1">
    <citation type="submission" date="2007-10" db="EMBL/GenBank/DDBJ databases">
        <authorList>
            <person name="Wagner-Dobler I."/>
            <person name="Ferriera S."/>
            <person name="Johnson J."/>
            <person name="Kravitz S."/>
            <person name="Beeson K."/>
            <person name="Sutton G."/>
            <person name="Rogers Y.-H."/>
            <person name="Friedman R."/>
            <person name="Frazier M."/>
            <person name="Venter J.C."/>
        </authorList>
    </citation>
    <scope>NUCLEOTIDE SEQUENCE [LARGE SCALE GENOMIC DNA]</scope>
    <source>
        <strain evidence="6 7">DFL-43</strain>
    </source>
</reference>
<dbReference type="PANTHER" id="PTHR35005">
    <property type="entry name" value="3-DEHYDRO-SCYLLO-INOSOSE HYDROLASE"/>
    <property type="match status" value="1"/>
</dbReference>
<dbReference type="GO" id="GO:0009231">
    <property type="term" value="P:riboflavin biosynthetic process"/>
    <property type="evidence" value="ECO:0007669"/>
    <property type="project" value="TreeGrafter"/>
</dbReference>
<dbReference type="EMBL" id="ABIA03000002">
    <property type="protein sequence ID" value="EDQ32908.1"/>
    <property type="molecule type" value="Genomic_DNA"/>
</dbReference>
<dbReference type="GO" id="GO:0046872">
    <property type="term" value="F:metal ion binding"/>
    <property type="evidence" value="ECO:0007669"/>
    <property type="project" value="UniProtKB-KW"/>
</dbReference>
<accession>A9D9C3</accession>
<reference evidence="6 7" key="2">
    <citation type="submission" date="2012-06" db="EMBL/GenBank/DDBJ databases">
        <authorList>
            <person name="Fiebig A."/>
        </authorList>
    </citation>
    <scope>NUCLEOTIDE SEQUENCE [LARGE SCALE GENOMIC DNA]</scope>
    <source>
        <strain evidence="6 7">DFL-43</strain>
    </source>
</reference>
<dbReference type="Pfam" id="PF02633">
    <property type="entry name" value="Creatininase"/>
    <property type="match status" value="1"/>
</dbReference>
<evidence type="ECO:0000256" key="4">
    <source>
        <dbReference type="ARBA" id="ARBA00022833"/>
    </source>
</evidence>
<dbReference type="SUPFAM" id="SSF102215">
    <property type="entry name" value="Creatininase"/>
    <property type="match status" value="1"/>
</dbReference>
<dbReference type="InterPro" id="IPR024087">
    <property type="entry name" value="Creatininase-like_sf"/>
</dbReference>
<dbReference type="Proteomes" id="UP000004291">
    <property type="component" value="Chromosome"/>
</dbReference>
<dbReference type="AlphaFoldDB" id="A9D9C3"/>
<dbReference type="RefSeq" id="WP_007197412.1">
    <property type="nucleotide sequence ID" value="NZ_CM002917.1"/>
</dbReference>
<evidence type="ECO:0000313" key="6">
    <source>
        <dbReference type="EMBL" id="EDQ32908.1"/>
    </source>
</evidence>
<dbReference type="GO" id="GO:0016811">
    <property type="term" value="F:hydrolase activity, acting on carbon-nitrogen (but not peptide) bonds, in linear amides"/>
    <property type="evidence" value="ECO:0007669"/>
    <property type="project" value="TreeGrafter"/>
</dbReference>
<comment type="similarity">
    <text evidence="5">Belongs to the creatininase superfamily.</text>
</comment>
<proteinExistence type="inferred from homology"/>
<dbReference type="HOGENOM" id="CLU_055029_0_0_5"/>
<evidence type="ECO:0000256" key="3">
    <source>
        <dbReference type="ARBA" id="ARBA00022801"/>
    </source>
</evidence>
<evidence type="ECO:0000256" key="1">
    <source>
        <dbReference type="ARBA" id="ARBA00001947"/>
    </source>
</evidence>
<gene>
    <name evidence="6" type="ORF">HPDFL43_08164</name>
</gene>
<dbReference type="EC" id="3.5.2.10" evidence="6"/>
<keyword evidence="3 6" id="KW-0378">Hydrolase</keyword>
<sequence>MSRKIWWGDFTTREFDDIDPDATIAVLPIAAIEQHGPHLPVSTDSAIMQGMLDTVIAQTPADLDIRILPIQPVGKSNEHQHAPGTLTIPATTLIEHWVELGHSIARAGVRKLVIVNSHGGNEEIMGIVARELRVRARMLVAKTSWMRFGFPEGLYSARELAYGIHGGDVETSLMLHFRPDLVAMEKAEDFVSAVTRAETEFELLRHAGTHAFAWIASDLNPAGAVGEASKATPGKGQLTAAHQAEGFVKLMMDVRAAKLDDWLA</sequence>